<reference evidence="1 2" key="1">
    <citation type="journal article" date="2016" name="DNA Res.">
        <title>Genome sequence of Aspergillus luchuensis NBRC 4314.</title>
        <authorList>
            <person name="Yamada O."/>
            <person name="Machida M."/>
            <person name="Hosoyama A."/>
            <person name="Goto M."/>
            <person name="Takahashi T."/>
            <person name="Futagami T."/>
            <person name="Yamagata Y."/>
            <person name="Takeuchi M."/>
            <person name="Kobayashi T."/>
            <person name="Koike H."/>
            <person name="Abe K."/>
            <person name="Asai K."/>
            <person name="Arita M."/>
            <person name="Fujita N."/>
            <person name="Fukuda K."/>
            <person name="Higa K."/>
            <person name="Horikawa H."/>
            <person name="Ishikawa T."/>
            <person name="Jinno K."/>
            <person name="Kato Y."/>
            <person name="Kirimura K."/>
            <person name="Mizutani O."/>
            <person name="Nakasone K."/>
            <person name="Sano M."/>
            <person name="Shiraishi Y."/>
            <person name="Tsukahara M."/>
            <person name="Gomi K."/>
        </authorList>
    </citation>
    <scope>NUCLEOTIDE SEQUENCE [LARGE SCALE GENOMIC DNA]</scope>
    <source>
        <strain evidence="1 2">RIB 2604</strain>
    </source>
</reference>
<organism evidence="1 2">
    <name type="scientific">Aspergillus kawachii</name>
    <name type="common">White koji mold</name>
    <name type="synonym">Aspergillus awamori var. kawachi</name>
    <dbReference type="NCBI Taxonomy" id="1069201"/>
    <lineage>
        <taxon>Eukaryota</taxon>
        <taxon>Fungi</taxon>
        <taxon>Dikarya</taxon>
        <taxon>Ascomycota</taxon>
        <taxon>Pezizomycotina</taxon>
        <taxon>Eurotiomycetes</taxon>
        <taxon>Eurotiomycetidae</taxon>
        <taxon>Eurotiales</taxon>
        <taxon>Aspergillaceae</taxon>
        <taxon>Aspergillus</taxon>
        <taxon>Aspergillus subgen. Circumdati</taxon>
    </lineage>
</organism>
<protein>
    <submittedName>
        <fullName evidence="1">Molecular chaperone Hsp70</fullName>
    </submittedName>
</protein>
<gene>
    <name evidence="1" type="ORF">RIB2604_03302510</name>
</gene>
<dbReference type="EMBL" id="BCWF01000032">
    <property type="protein sequence ID" value="GAT30274.1"/>
    <property type="molecule type" value="Genomic_DNA"/>
</dbReference>
<evidence type="ECO:0000313" key="1">
    <source>
        <dbReference type="EMBL" id="GAT30274.1"/>
    </source>
</evidence>
<reference evidence="2" key="2">
    <citation type="submission" date="2016-02" db="EMBL/GenBank/DDBJ databases">
        <title>Genome sequencing of Aspergillus luchuensis NBRC 4314.</title>
        <authorList>
            <person name="Yamada O."/>
        </authorList>
    </citation>
    <scope>NUCLEOTIDE SEQUENCE [LARGE SCALE GENOMIC DNA]</scope>
    <source>
        <strain evidence="2">RIB 2604</strain>
    </source>
</reference>
<comment type="caution">
    <text evidence="1">The sequence shown here is derived from an EMBL/GenBank/DDBJ whole genome shotgun (WGS) entry which is preliminary data.</text>
</comment>
<sequence>MALVQSLSSTHQTLLQPQTATPIPFDTVMGFYTALISADNSVPIMS</sequence>
<name>A0A146FX25_ASPKA</name>
<evidence type="ECO:0000313" key="2">
    <source>
        <dbReference type="Proteomes" id="UP000075230"/>
    </source>
</evidence>
<accession>A0A146FX25</accession>
<dbReference type="AlphaFoldDB" id="A0A146FX25"/>
<proteinExistence type="predicted"/>
<dbReference type="Proteomes" id="UP000075230">
    <property type="component" value="Unassembled WGS sequence"/>
</dbReference>